<dbReference type="SUPFAM" id="SSF52156">
    <property type="entry name" value="Initiation factor IF2/eIF5b, domain 3"/>
    <property type="match status" value="1"/>
</dbReference>
<dbReference type="Proteomes" id="UP000054350">
    <property type="component" value="Unassembled WGS sequence"/>
</dbReference>
<reference evidence="5" key="2">
    <citation type="submission" date="2009-11" db="EMBL/GenBank/DDBJ databases">
        <title>The Genome Sequence of Allomyces macrogynus strain ATCC 38327.</title>
        <authorList>
            <consortium name="The Broad Institute Genome Sequencing Platform"/>
            <person name="Russ C."/>
            <person name="Cuomo C."/>
            <person name="Shea T."/>
            <person name="Young S.K."/>
            <person name="Zeng Q."/>
            <person name="Koehrsen M."/>
            <person name="Haas B."/>
            <person name="Borodovsky M."/>
            <person name="Guigo R."/>
            <person name="Alvarado L."/>
            <person name="Berlin A."/>
            <person name="Borenstein D."/>
            <person name="Chen Z."/>
            <person name="Engels R."/>
            <person name="Freedman E."/>
            <person name="Gellesch M."/>
            <person name="Goldberg J."/>
            <person name="Griggs A."/>
            <person name="Gujja S."/>
            <person name="Heiman D."/>
            <person name="Hepburn T."/>
            <person name="Howarth C."/>
            <person name="Jen D."/>
            <person name="Larson L."/>
            <person name="Lewis B."/>
            <person name="Mehta T."/>
            <person name="Park D."/>
            <person name="Pearson M."/>
            <person name="Roberts A."/>
            <person name="Saif S."/>
            <person name="Shenoy N."/>
            <person name="Sisk P."/>
            <person name="Stolte C."/>
            <person name="Sykes S."/>
            <person name="Walk T."/>
            <person name="White J."/>
            <person name="Yandava C."/>
            <person name="Burger G."/>
            <person name="Gray M.W."/>
            <person name="Holland P.W.H."/>
            <person name="King N."/>
            <person name="Lang F.B.F."/>
            <person name="Roger A.J."/>
            <person name="Ruiz-Trillo I."/>
            <person name="Lander E."/>
            <person name="Nusbaum C."/>
        </authorList>
    </citation>
    <scope>NUCLEOTIDE SEQUENCE [LARGE SCALE GENOMIC DNA]</scope>
    <source>
        <strain evidence="5">ATCC 38327</strain>
    </source>
</reference>
<organism evidence="4 5">
    <name type="scientific">Allomyces macrogynus (strain ATCC 38327)</name>
    <name type="common">Allomyces javanicus var. macrogynus</name>
    <dbReference type="NCBI Taxonomy" id="578462"/>
    <lineage>
        <taxon>Eukaryota</taxon>
        <taxon>Fungi</taxon>
        <taxon>Fungi incertae sedis</taxon>
        <taxon>Blastocladiomycota</taxon>
        <taxon>Blastocladiomycetes</taxon>
        <taxon>Blastocladiales</taxon>
        <taxon>Blastocladiaceae</taxon>
        <taxon>Allomyces</taxon>
    </lineage>
</organism>
<dbReference type="GO" id="GO:0005739">
    <property type="term" value="C:mitochondrion"/>
    <property type="evidence" value="ECO:0007669"/>
    <property type="project" value="TreeGrafter"/>
</dbReference>
<dbReference type="GO" id="GO:0003924">
    <property type="term" value="F:GTPase activity"/>
    <property type="evidence" value="ECO:0007669"/>
    <property type="project" value="InterPro"/>
</dbReference>
<evidence type="ECO:0000313" key="5">
    <source>
        <dbReference type="Proteomes" id="UP000054350"/>
    </source>
</evidence>
<keyword evidence="1" id="KW-0547">Nucleotide-binding</keyword>
<keyword evidence="5" id="KW-1185">Reference proteome</keyword>
<dbReference type="PANTHER" id="PTHR43381:SF4">
    <property type="entry name" value="EUKARYOTIC TRANSLATION INITIATION FACTOR 5B"/>
    <property type="match status" value="1"/>
</dbReference>
<dbReference type="FunFam" id="2.40.30.10:FF:000013">
    <property type="entry name" value="eukaryotic translation initiation factor 5B"/>
    <property type="match status" value="1"/>
</dbReference>
<dbReference type="Gene3D" id="2.40.30.10">
    <property type="entry name" value="Translation factors"/>
    <property type="match status" value="1"/>
</dbReference>
<dbReference type="InterPro" id="IPR009000">
    <property type="entry name" value="Transl_B-barrel_sf"/>
</dbReference>
<dbReference type="InterPro" id="IPR036925">
    <property type="entry name" value="TIF_IF2_dom3_sf"/>
</dbReference>
<dbReference type="InterPro" id="IPR027417">
    <property type="entry name" value="P-loop_NTPase"/>
</dbReference>
<dbReference type="PANTHER" id="PTHR43381">
    <property type="entry name" value="TRANSLATION INITIATION FACTOR IF-2-RELATED"/>
    <property type="match status" value="1"/>
</dbReference>
<proteinExistence type="predicted"/>
<protein>
    <submittedName>
        <fullName evidence="4">Eukaryotic translation initiation factor 5B</fullName>
    </submittedName>
</protein>
<keyword evidence="4" id="KW-0648">Protein biosynthesis</keyword>
<name>A0A0L0SX70_ALLM3</name>
<dbReference type="AlphaFoldDB" id="A0A0L0SX70"/>
<dbReference type="SUPFAM" id="SSF50447">
    <property type="entry name" value="Translation proteins"/>
    <property type="match status" value="1"/>
</dbReference>
<feature type="domain" description="Tr-type G" evidence="3">
    <location>
        <begin position="2"/>
        <end position="113"/>
    </location>
</feature>
<dbReference type="Pfam" id="PF00009">
    <property type="entry name" value="GTP_EFTU"/>
    <property type="match status" value="1"/>
</dbReference>
<evidence type="ECO:0000256" key="1">
    <source>
        <dbReference type="ARBA" id="ARBA00022741"/>
    </source>
</evidence>
<dbReference type="OrthoDB" id="4928at2759"/>
<sequence length="293" mass="32410">MHGLEPQTIESLNLLRQRKTPFIVALNKIDRIYGWNASPDGAFQDSLAKQSKAVHKEFEERLNRTKLALAEQGLNSEVYYKNRNQAKYVSLVPTSAITGEGIPDLLYLLCHLTQTRLSEKIMYVGELEATVLEVKVVEGLGTTIDVILSNGVLNEGDRIVVCGLDGPICTNVRALLTPQPLRELRVKSQYVHHKQIKAAMGIKISANGLEKAIAGSRLLVVTPDDDEEQLAEEVMEDLEKLMTAVDKTGRGVWVQASTLGSLEALLAFLKDMKIPRLGHQHWARAQEGTCSST</sequence>
<accession>A0A0L0SX70</accession>
<dbReference type="InterPro" id="IPR015760">
    <property type="entry name" value="TIF_IF2"/>
</dbReference>
<feature type="non-terminal residue" evidence="4">
    <location>
        <position position="1"/>
    </location>
</feature>
<dbReference type="SUPFAM" id="SSF52540">
    <property type="entry name" value="P-loop containing nucleoside triphosphate hydrolases"/>
    <property type="match status" value="1"/>
</dbReference>
<evidence type="ECO:0000259" key="3">
    <source>
        <dbReference type="Pfam" id="PF00009"/>
    </source>
</evidence>
<evidence type="ECO:0000256" key="2">
    <source>
        <dbReference type="ARBA" id="ARBA00023134"/>
    </source>
</evidence>
<dbReference type="STRING" id="578462.A0A0L0SX70"/>
<dbReference type="GO" id="GO:0005525">
    <property type="term" value="F:GTP binding"/>
    <property type="evidence" value="ECO:0007669"/>
    <property type="project" value="UniProtKB-KW"/>
</dbReference>
<dbReference type="Gene3D" id="3.40.50.10050">
    <property type="entry name" value="Translation initiation factor IF- 2, domain 3"/>
    <property type="match status" value="1"/>
</dbReference>
<dbReference type="GO" id="GO:0003743">
    <property type="term" value="F:translation initiation factor activity"/>
    <property type="evidence" value="ECO:0007669"/>
    <property type="project" value="UniProtKB-KW"/>
</dbReference>
<gene>
    <name evidence="4" type="ORF">AMAG_11455</name>
</gene>
<evidence type="ECO:0000313" key="4">
    <source>
        <dbReference type="EMBL" id="KNE66985.1"/>
    </source>
</evidence>
<dbReference type="Gene3D" id="3.40.50.300">
    <property type="entry name" value="P-loop containing nucleotide triphosphate hydrolases"/>
    <property type="match status" value="1"/>
</dbReference>
<dbReference type="VEuPathDB" id="FungiDB:AMAG_11455"/>
<dbReference type="EMBL" id="GG745351">
    <property type="protein sequence ID" value="KNE66985.1"/>
    <property type="molecule type" value="Genomic_DNA"/>
</dbReference>
<dbReference type="InterPro" id="IPR000795">
    <property type="entry name" value="T_Tr_GTP-bd_dom"/>
</dbReference>
<keyword evidence="2" id="KW-0342">GTP-binding</keyword>
<dbReference type="eggNOG" id="KOG1144">
    <property type="taxonomic scope" value="Eukaryota"/>
</dbReference>
<dbReference type="CDD" id="cd03703">
    <property type="entry name" value="aeIF5B_II"/>
    <property type="match status" value="1"/>
</dbReference>
<reference evidence="4 5" key="1">
    <citation type="submission" date="2009-11" db="EMBL/GenBank/DDBJ databases">
        <title>Annotation of Allomyces macrogynus ATCC 38327.</title>
        <authorList>
            <consortium name="The Broad Institute Genome Sequencing Platform"/>
            <person name="Russ C."/>
            <person name="Cuomo C."/>
            <person name="Burger G."/>
            <person name="Gray M.W."/>
            <person name="Holland P.W.H."/>
            <person name="King N."/>
            <person name="Lang F.B.F."/>
            <person name="Roger A.J."/>
            <person name="Ruiz-Trillo I."/>
            <person name="Young S.K."/>
            <person name="Zeng Q."/>
            <person name="Gargeya S."/>
            <person name="Fitzgerald M."/>
            <person name="Haas B."/>
            <person name="Abouelleil A."/>
            <person name="Alvarado L."/>
            <person name="Arachchi H.M."/>
            <person name="Berlin A."/>
            <person name="Chapman S.B."/>
            <person name="Gearin G."/>
            <person name="Goldberg J."/>
            <person name="Griggs A."/>
            <person name="Gujja S."/>
            <person name="Hansen M."/>
            <person name="Heiman D."/>
            <person name="Howarth C."/>
            <person name="Larimer J."/>
            <person name="Lui A."/>
            <person name="MacDonald P.J.P."/>
            <person name="McCowen C."/>
            <person name="Montmayeur A."/>
            <person name="Murphy C."/>
            <person name="Neiman D."/>
            <person name="Pearson M."/>
            <person name="Priest M."/>
            <person name="Roberts A."/>
            <person name="Saif S."/>
            <person name="Shea T."/>
            <person name="Sisk P."/>
            <person name="Stolte C."/>
            <person name="Sykes S."/>
            <person name="Wortman J."/>
            <person name="Nusbaum C."/>
            <person name="Birren B."/>
        </authorList>
    </citation>
    <scope>NUCLEOTIDE SEQUENCE [LARGE SCALE GENOMIC DNA]</scope>
    <source>
        <strain evidence="4 5">ATCC 38327</strain>
    </source>
</reference>
<keyword evidence="4" id="KW-0396">Initiation factor</keyword>